<evidence type="ECO:0000313" key="5">
    <source>
        <dbReference type="Proteomes" id="UP000183417"/>
    </source>
</evidence>
<feature type="compositionally biased region" description="Low complexity" evidence="1">
    <location>
        <begin position="25"/>
        <end position="52"/>
    </location>
</feature>
<dbReference type="KEGG" id="dla:I6G47_24790"/>
<protein>
    <recommendedName>
        <fullName evidence="7">Lipoprotein</fullName>
    </recommendedName>
</protein>
<accession>A0A1H3Q3R9</accession>
<feature type="signal peptide" evidence="2">
    <location>
        <begin position="1"/>
        <end position="23"/>
    </location>
</feature>
<dbReference type="EMBL" id="CP065748">
    <property type="protein sequence ID" value="QPS80186.1"/>
    <property type="molecule type" value="Genomic_DNA"/>
</dbReference>
<evidence type="ECO:0000256" key="2">
    <source>
        <dbReference type="SAM" id="SignalP"/>
    </source>
</evidence>
<sequence length="168" mass="17816">MRFYRPVLSLALVAVTAACSSTALQPTAQATPQSTAQAKAAPKAARTASAQPPLSCPEGEEMKDSQLQGEWTGTVEGQAQPVRLQLGPHPQWKGNVKGTIARGADTRPMVGDVADDHITLEESADGKRITATWLGDVVEGSCAREIRGNYLEGEDAAPRPFVLRKLAP</sequence>
<reference evidence="3 6" key="2">
    <citation type="submission" date="2020-12" db="EMBL/GenBank/DDBJ databases">
        <title>FDA dAtabase for Regulatory Grade micrObial Sequences (FDA-ARGOS): Supporting development and validation of Infectious Disease Dx tests.</title>
        <authorList>
            <person name="Sproer C."/>
            <person name="Gronow S."/>
            <person name="Severitt S."/>
            <person name="Schroder I."/>
            <person name="Tallon L."/>
            <person name="Sadzewicz L."/>
            <person name="Zhao X."/>
            <person name="Boylan J."/>
            <person name="Ott S."/>
            <person name="Bowen H."/>
            <person name="Vavikolanu K."/>
            <person name="Mehta A."/>
            <person name="Aluvathingal J."/>
            <person name="Nadendla S."/>
            <person name="Lowell S."/>
            <person name="Myers T."/>
            <person name="Yan Y."/>
            <person name="Sichtig H."/>
        </authorList>
    </citation>
    <scope>NUCLEOTIDE SEQUENCE [LARGE SCALE GENOMIC DNA]</scope>
    <source>
        <strain evidence="3 6">FDAARGOS_890</strain>
    </source>
</reference>
<feature type="chain" id="PRO_5044558493" description="Lipoprotein" evidence="2">
    <location>
        <begin position="24"/>
        <end position="168"/>
    </location>
</feature>
<dbReference type="EMBL" id="FNPE01000011">
    <property type="protein sequence ID" value="SDZ07379.1"/>
    <property type="molecule type" value="Genomic_DNA"/>
</dbReference>
<dbReference type="Proteomes" id="UP000183417">
    <property type="component" value="Unassembled WGS sequence"/>
</dbReference>
<evidence type="ECO:0000256" key="1">
    <source>
        <dbReference type="SAM" id="MobiDB-lite"/>
    </source>
</evidence>
<dbReference type="AlphaFoldDB" id="A0A1H3Q3R9"/>
<keyword evidence="2" id="KW-0732">Signal</keyword>
<evidence type="ECO:0000313" key="4">
    <source>
        <dbReference type="EMBL" id="SDZ07379.1"/>
    </source>
</evidence>
<reference evidence="4 5" key="1">
    <citation type="submission" date="2016-10" db="EMBL/GenBank/DDBJ databases">
        <authorList>
            <person name="de Groot N.N."/>
        </authorList>
    </citation>
    <scope>NUCLEOTIDE SEQUENCE [LARGE SCALE GENOMIC DNA]</scope>
    <source>
        <strain evidence="4 5">LMG 24775</strain>
    </source>
</reference>
<dbReference type="Proteomes" id="UP000595064">
    <property type="component" value="Chromosome"/>
</dbReference>
<dbReference type="PROSITE" id="PS51257">
    <property type="entry name" value="PROKAR_LIPOPROTEIN"/>
    <property type="match status" value="1"/>
</dbReference>
<gene>
    <name evidence="3" type="ORF">I6G47_24790</name>
    <name evidence="4" type="ORF">SAMN05421547_111211</name>
</gene>
<feature type="region of interest" description="Disordered" evidence="1">
    <location>
        <begin position="25"/>
        <end position="66"/>
    </location>
</feature>
<keyword evidence="6" id="KW-1185">Reference proteome</keyword>
<dbReference type="GeneID" id="94689835"/>
<name>A0A1H3Q3R9_9BURK</name>
<dbReference type="RefSeq" id="WP_016454506.1">
    <property type="nucleotide sequence ID" value="NZ_CP065748.1"/>
</dbReference>
<evidence type="ECO:0000313" key="3">
    <source>
        <dbReference type="EMBL" id="QPS80186.1"/>
    </source>
</evidence>
<evidence type="ECO:0000313" key="6">
    <source>
        <dbReference type="Proteomes" id="UP000595064"/>
    </source>
</evidence>
<evidence type="ECO:0008006" key="7">
    <source>
        <dbReference type="Google" id="ProtNLM"/>
    </source>
</evidence>
<proteinExistence type="predicted"/>
<organism evidence="4 5">
    <name type="scientific">Delftia lacustris</name>
    <dbReference type="NCBI Taxonomy" id="558537"/>
    <lineage>
        <taxon>Bacteria</taxon>
        <taxon>Pseudomonadati</taxon>
        <taxon>Pseudomonadota</taxon>
        <taxon>Betaproteobacteria</taxon>
        <taxon>Burkholderiales</taxon>
        <taxon>Comamonadaceae</taxon>
        <taxon>Delftia</taxon>
    </lineage>
</organism>